<dbReference type="GO" id="GO:0003676">
    <property type="term" value="F:nucleic acid binding"/>
    <property type="evidence" value="ECO:0007669"/>
    <property type="project" value="InterPro"/>
</dbReference>
<sequence length="56" mass="6812">MATEELLKRKKCIKVMEWPAKSPDLNLIGNLWKWKKMGKLTKSIRDQILIFLHYYY</sequence>
<protein>
    <submittedName>
        <fullName evidence="1">Uncharacterized protein</fullName>
    </submittedName>
</protein>
<accession>A0A0K2V6A9</accession>
<reference evidence="1" key="1">
    <citation type="submission" date="2014-05" db="EMBL/GenBank/DDBJ databases">
        <authorList>
            <person name="Chronopoulou M."/>
        </authorList>
    </citation>
    <scope>NUCLEOTIDE SEQUENCE</scope>
    <source>
        <tissue evidence="1">Whole organism</tissue>
    </source>
</reference>
<dbReference type="AlphaFoldDB" id="A0A0K2V6A9"/>
<proteinExistence type="predicted"/>
<dbReference type="EMBL" id="HACA01028336">
    <property type="protein sequence ID" value="CDW45697.1"/>
    <property type="molecule type" value="Transcribed_RNA"/>
</dbReference>
<evidence type="ECO:0000313" key="1">
    <source>
        <dbReference type="EMBL" id="CDW45697.1"/>
    </source>
</evidence>
<name>A0A0K2V6A9_LEPSM</name>
<dbReference type="InterPro" id="IPR036397">
    <property type="entry name" value="RNaseH_sf"/>
</dbReference>
<dbReference type="Gene3D" id="3.30.420.10">
    <property type="entry name" value="Ribonuclease H-like superfamily/Ribonuclease H"/>
    <property type="match status" value="1"/>
</dbReference>
<organism evidence="1">
    <name type="scientific">Lepeophtheirus salmonis</name>
    <name type="common">Salmon louse</name>
    <name type="synonym">Caligus salmonis</name>
    <dbReference type="NCBI Taxonomy" id="72036"/>
    <lineage>
        <taxon>Eukaryota</taxon>
        <taxon>Metazoa</taxon>
        <taxon>Ecdysozoa</taxon>
        <taxon>Arthropoda</taxon>
        <taxon>Crustacea</taxon>
        <taxon>Multicrustacea</taxon>
        <taxon>Hexanauplia</taxon>
        <taxon>Copepoda</taxon>
        <taxon>Siphonostomatoida</taxon>
        <taxon>Caligidae</taxon>
        <taxon>Lepeophtheirus</taxon>
    </lineage>
</organism>